<reference evidence="1 2" key="1">
    <citation type="submission" date="2024-03" db="EMBL/GenBank/DDBJ databases">
        <authorList>
            <person name="Martinez-Hernandez J."/>
        </authorList>
    </citation>
    <scope>NUCLEOTIDE SEQUENCE [LARGE SCALE GENOMIC DNA]</scope>
</reference>
<dbReference type="EMBL" id="CAXHTB010000010">
    <property type="protein sequence ID" value="CAL0313952.1"/>
    <property type="molecule type" value="Genomic_DNA"/>
</dbReference>
<accession>A0AAV1WXA6</accession>
<keyword evidence="2" id="KW-1185">Reference proteome</keyword>
<evidence type="ECO:0000313" key="1">
    <source>
        <dbReference type="EMBL" id="CAL0313952.1"/>
    </source>
</evidence>
<name>A0AAV1WXA6_LUPLU</name>
<sequence>MASFISSSSSSSKLCYNSQCKQFKSQFPKEGWKLCSGDQAQLCDRCGVARFSKTNLPVTEHKVDDVVKFTTIDPILKAILRRPHE</sequence>
<evidence type="ECO:0000313" key="2">
    <source>
        <dbReference type="Proteomes" id="UP001497480"/>
    </source>
</evidence>
<dbReference type="AlphaFoldDB" id="A0AAV1WXA6"/>
<organism evidence="1 2">
    <name type="scientific">Lupinus luteus</name>
    <name type="common">European yellow lupine</name>
    <dbReference type="NCBI Taxonomy" id="3873"/>
    <lineage>
        <taxon>Eukaryota</taxon>
        <taxon>Viridiplantae</taxon>
        <taxon>Streptophyta</taxon>
        <taxon>Embryophyta</taxon>
        <taxon>Tracheophyta</taxon>
        <taxon>Spermatophyta</taxon>
        <taxon>Magnoliopsida</taxon>
        <taxon>eudicotyledons</taxon>
        <taxon>Gunneridae</taxon>
        <taxon>Pentapetalae</taxon>
        <taxon>rosids</taxon>
        <taxon>fabids</taxon>
        <taxon>Fabales</taxon>
        <taxon>Fabaceae</taxon>
        <taxon>Papilionoideae</taxon>
        <taxon>50 kb inversion clade</taxon>
        <taxon>genistoids sensu lato</taxon>
        <taxon>core genistoids</taxon>
        <taxon>Genisteae</taxon>
        <taxon>Lupinus</taxon>
    </lineage>
</organism>
<protein>
    <submittedName>
        <fullName evidence="1">Uncharacterized protein</fullName>
    </submittedName>
</protein>
<gene>
    <name evidence="1" type="ORF">LLUT_LOCUS15012</name>
</gene>
<comment type="caution">
    <text evidence="1">The sequence shown here is derived from an EMBL/GenBank/DDBJ whole genome shotgun (WGS) entry which is preliminary data.</text>
</comment>
<proteinExistence type="predicted"/>
<dbReference type="Proteomes" id="UP001497480">
    <property type="component" value="Unassembled WGS sequence"/>
</dbReference>